<protein>
    <recommendedName>
        <fullName evidence="3 7">UDP-glucose 6-dehydrogenase</fullName>
        <ecNumber evidence="3 7">1.1.1.22</ecNumber>
    </recommendedName>
</protein>
<evidence type="ECO:0000256" key="2">
    <source>
        <dbReference type="ARBA" id="ARBA00006601"/>
    </source>
</evidence>
<name>A0A679FT45_9BACL</name>
<dbReference type="Gene3D" id="1.20.5.100">
    <property type="entry name" value="Cytochrome c1, transmembrane anchor, C-terminal"/>
    <property type="match status" value="1"/>
</dbReference>
<feature type="binding site" evidence="10">
    <location>
        <position position="47"/>
    </location>
    <ligand>
        <name>NAD(+)</name>
        <dbReference type="ChEBI" id="CHEBI:57540"/>
    </ligand>
</feature>
<evidence type="ECO:0000256" key="4">
    <source>
        <dbReference type="ARBA" id="ARBA00023002"/>
    </source>
</evidence>
<feature type="binding site" evidence="9">
    <location>
        <begin position="264"/>
        <end position="268"/>
    </location>
    <ligand>
        <name>substrate</name>
    </ligand>
</feature>
<feature type="compositionally biased region" description="Polar residues" evidence="11">
    <location>
        <begin position="458"/>
        <end position="470"/>
    </location>
</feature>
<feature type="binding site" evidence="10">
    <location>
        <position position="52"/>
    </location>
    <ligand>
        <name>NAD(+)</name>
        <dbReference type="ChEBI" id="CHEBI:57540"/>
    </ligand>
</feature>
<dbReference type="InterPro" id="IPR008927">
    <property type="entry name" value="6-PGluconate_DH-like_C_sf"/>
</dbReference>
<evidence type="ECO:0000256" key="5">
    <source>
        <dbReference type="ARBA" id="ARBA00023027"/>
    </source>
</evidence>
<evidence type="ECO:0000256" key="1">
    <source>
        <dbReference type="ARBA" id="ARBA00004701"/>
    </source>
</evidence>
<dbReference type="Proteomes" id="UP000501421">
    <property type="component" value="Chromosome"/>
</dbReference>
<keyword evidence="14" id="KW-1185">Reference proteome</keyword>
<dbReference type="GO" id="GO:0003979">
    <property type="term" value="F:UDP-glucose 6-dehydrogenase activity"/>
    <property type="evidence" value="ECO:0007669"/>
    <property type="project" value="UniProtKB-EC"/>
</dbReference>
<dbReference type="GO" id="GO:0051287">
    <property type="term" value="F:NAD binding"/>
    <property type="evidence" value="ECO:0007669"/>
    <property type="project" value="InterPro"/>
</dbReference>
<dbReference type="EC" id="1.1.1.22" evidence="3 7"/>
<evidence type="ECO:0000256" key="7">
    <source>
        <dbReference type="PIRNR" id="PIRNR000124"/>
    </source>
</evidence>
<dbReference type="Pfam" id="PF03721">
    <property type="entry name" value="UDPG_MGDP_dh_N"/>
    <property type="match status" value="1"/>
</dbReference>
<evidence type="ECO:0000256" key="6">
    <source>
        <dbReference type="ARBA" id="ARBA00047473"/>
    </source>
</evidence>
<feature type="region of interest" description="Disordered" evidence="11">
    <location>
        <begin position="451"/>
        <end position="470"/>
    </location>
</feature>
<dbReference type="SUPFAM" id="SSF52413">
    <property type="entry name" value="UDP-glucose/GDP-mannose dehydrogenase C-terminal domain"/>
    <property type="match status" value="1"/>
</dbReference>
<evidence type="ECO:0000256" key="8">
    <source>
        <dbReference type="PIRSR" id="PIRSR500134-1"/>
    </source>
</evidence>
<dbReference type="NCBIfam" id="TIGR03026">
    <property type="entry name" value="NDP-sugDHase"/>
    <property type="match status" value="1"/>
</dbReference>
<feature type="binding site" evidence="9">
    <location>
        <position position="335"/>
    </location>
    <ligand>
        <name>substrate</name>
    </ligand>
</feature>
<dbReference type="UniPathway" id="UPA00038">
    <property type="reaction ID" value="UER00491"/>
</dbReference>
<comment type="pathway">
    <text evidence="1">Nucleotide-sugar biosynthesis; UDP-alpha-D-glucuronate biosynthesis; UDP-alpha-D-glucuronate from UDP-alpha-D-glucose: step 1/1.</text>
</comment>
<dbReference type="InterPro" id="IPR028357">
    <property type="entry name" value="UDPglc_DH_bac"/>
</dbReference>
<dbReference type="PANTHER" id="PTHR43750">
    <property type="entry name" value="UDP-GLUCOSE 6-DEHYDROGENASE TUAD"/>
    <property type="match status" value="1"/>
</dbReference>
<dbReference type="EMBL" id="AP022557">
    <property type="protein sequence ID" value="BBW97805.1"/>
    <property type="molecule type" value="Genomic_DNA"/>
</dbReference>
<proteinExistence type="inferred from homology"/>
<dbReference type="PANTHER" id="PTHR43750:SF3">
    <property type="entry name" value="UDP-GLUCOSE 6-DEHYDROGENASE TUAD"/>
    <property type="match status" value="1"/>
</dbReference>
<evidence type="ECO:0000256" key="11">
    <source>
        <dbReference type="SAM" id="MobiDB-lite"/>
    </source>
</evidence>
<dbReference type="GO" id="GO:0000271">
    <property type="term" value="P:polysaccharide biosynthetic process"/>
    <property type="evidence" value="ECO:0007669"/>
    <property type="project" value="InterPro"/>
</dbReference>
<evidence type="ECO:0000256" key="10">
    <source>
        <dbReference type="PIRSR" id="PIRSR500134-3"/>
    </source>
</evidence>
<reference evidence="14" key="1">
    <citation type="journal article" date="2020" name="Microbiol. Resour. Announc.">
        <title>Complete Genome Sequence of Geobacillus sp. Strain E55-1, Isolated from Mine Geyser in Japan.</title>
        <authorList>
            <person name="Miyazaki K."/>
            <person name="Hase E."/>
            <person name="Tokito N."/>
        </authorList>
    </citation>
    <scope>NUCLEOTIDE SEQUENCE [LARGE SCALE GENOMIC DNA]</scope>
    <source>
        <strain evidence="14">E55-1</strain>
    </source>
</reference>
<accession>A0A679FT45</accession>
<evidence type="ECO:0000256" key="9">
    <source>
        <dbReference type="PIRSR" id="PIRSR500134-2"/>
    </source>
</evidence>
<feature type="binding site" evidence="10">
    <location>
        <position position="342"/>
    </location>
    <ligand>
        <name>NAD(+)</name>
        <dbReference type="ChEBI" id="CHEBI:57540"/>
    </ligand>
</feature>
<feature type="binding site" evidence="10">
    <location>
        <position position="278"/>
    </location>
    <ligand>
        <name>NAD(+)</name>
        <dbReference type="ChEBI" id="CHEBI:57540"/>
    </ligand>
</feature>
<dbReference type="Gene3D" id="3.40.50.720">
    <property type="entry name" value="NAD(P)-binding Rossmann-like Domain"/>
    <property type="match status" value="2"/>
</dbReference>
<dbReference type="AlphaFoldDB" id="A0A679FT45"/>
<feature type="binding site" evidence="10">
    <location>
        <position position="136"/>
    </location>
    <ligand>
        <name>NAD(+)</name>
        <dbReference type="ChEBI" id="CHEBI:57540"/>
    </ligand>
</feature>
<dbReference type="InterPro" id="IPR036291">
    <property type="entry name" value="NAD(P)-bd_dom_sf"/>
</dbReference>
<feature type="binding site" evidence="9">
    <location>
        <position position="219"/>
    </location>
    <ligand>
        <name>substrate</name>
    </ligand>
</feature>
<evidence type="ECO:0000313" key="13">
    <source>
        <dbReference type="EMBL" id="BBW97805.1"/>
    </source>
</evidence>
<dbReference type="GO" id="GO:0006065">
    <property type="term" value="P:UDP-glucuronate biosynthetic process"/>
    <property type="evidence" value="ECO:0007669"/>
    <property type="project" value="UniProtKB-UniPathway"/>
</dbReference>
<evidence type="ECO:0000256" key="3">
    <source>
        <dbReference type="ARBA" id="ARBA00012954"/>
    </source>
</evidence>
<keyword evidence="5 7" id="KW-0520">NAD</keyword>
<dbReference type="InterPro" id="IPR014026">
    <property type="entry name" value="UDP-Glc/GDP-Man_DH_dimer"/>
</dbReference>
<dbReference type="Pfam" id="PF00984">
    <property type="entry name" value="UDPG_MGDP_dh"/>
    <property type="match status" value="1"/>
</dbReference>
<feature type="binding site" evidence="10">
    <location>
        <position position="101"/>
    </location>
    <ligand>
        <name>NAD(+)</name>
        <dbReference type="ChEBI" id="CHEBI:57540"/>
    </ligand>
</feature>
<comment type="similarity">
    <text evidence="2 7">Belongs to the UDP-glucose/GDP-mannose dehydrogenase family.</text>
</comment>
<keyword evidence="4 7" id="KW-0560">Oxidoreductase</keyword>
<dbReference type="SMART" id="SM00984">
    <property type="entry name" value="UDPG_MGDP_dh_C"/>
    <property type="match status" value="1"/>
</dbReference>
<dbReference type="PIRSF" id="PIRSF000124">
    <property type="entry name" value="UDPglc_GDPman_dh"/>
    <property type="match status" value="1"/>
</dbReference>
<evidence type="ECO:0000313" key="14">
    <source>
        <dbReference type="Proteomes" id="UP000501421"/>
    </source>
</evidence>
<comment type="catalytic activity">
    <reaction evidence="6 7">
        <text>UDP-alpha-D-glucose + 2 NAD(+) + H2O = UDP-alpha-D-glucuronate + 2 NADH + 3 H(+)</text>
        <dbReference type="Rhea" id="RHEA:23596"/>
        <dbReference type="ChEBI" id="CHEBI:15377"/>
        <dbReference type="ChEBI" id="CHEBI:15378"/>
        <dbReference type="ChEBI" id="CHEBI:57540"/>
        <dbReference type="ChEBI" id="CHEBI:57945"/>
        <dbReference type="ChEBI" id="CHEBI:58052"/>
        <dbReference type="ChEBI" id="CHEBI:58885"/>
        <dbReference type="EC" id="1.1.1.22"/>
    </reaction>
</comment>
<feature type="active site" description="Nucleophile" evidence="8">
    <location>
        <position position="275"/>
    </location>
</feature>
<dbReference type="PIRSF" id="PIRSF500134">
    <property type="entry name" value="UDPglc_DH_bac"/>
    <property type="match status" value="1"/>
</dbReference>
<dbReference type="InterPro" id="IPR017476">
    <property type="entry name" value="UDP-Glc/GDP-Man"/>
</dbReference>
<organism evidence="13 14">
    <name type="scientific">Geobacillus subterraneus</name>
    <dbReference type="NCBI Taxonomy" id="129338"/>
    <lineage>
        <taxon>Bacteria</taxon>
        <taxon>Bacillati</taxon>
        <taxon>Bacillota</taxon>
        <taxon>Bacilli</taxon>
        <taxon>Bacillales</taxon>
        <taxon>Anoxybacillaceae</taxon>
        <taxon>Geobacillus</taxon>
    </lineage>
</organism>
<feature type="domain" description="UDP-glucose/GDP-mannose dehydrogenase C-terminal" evidence="12">
    <location>
        <begin position="328"/>
        <end position="430"/>
    </location>
</feature>
<sequence length="470" mass="51072">MSTSDYGRKRSIKVWKTMNIVIAGTGYVGLVTAACLADKGYSVTCVDVNAEKIRLLNDGAIPIYEPGLEPLIERNRARLRFATDDKEAYREAEVIMIAVGTPPLPDGSVRLDDVWEVLRRIALTAERDCLVAIKSTVPVGTGDEAARFLAEHARHRVRFDVVSNPEFLSQGTAVRDTLQAPRIVLGVDSDRAERVMKELYAPFALPYVVTDRKSAEMIKYAANVFLALKISYINEIANVCELTGADIEAVAEGIGMDPRIGRRFLRAGVGYGGSCLPKDANALYALAASYGYSLKTVWAAIDVNEKQKWKLIDKARSHIGDFRNQTVAVLGAAFKPGTDDVRESPALANIERLIAEGANVRVWDPAALGHVSRRFGDAVVCCQTIENAIRNADVCLIFTEWPAVLQFDLGRYKALMNTPLVVDGRNCYDVQQAAAAGLIYESIGRPPAGGALGVSSHAPVTTQGETEGGR</sequence>
<dbReference type="Pfam" id="PF03720">
    <property type="entry name" value="UDPG_MGDP_dh_C"/>
    <property type="match status" value="1"/>
</dbReference>
<evidence type="ECO:0000259" key="12">
    <source>
        <dbReference type="SMART" id="SM00984"/>
    </source>
</evidence>
<gene>
    <name evidence="13" type="primary">rkpK</name>
    <name evidence="13" type="ORF">GsuE55_26380</name>
</gene>
<dbReference type="InterPro" id="IPR036220">
    <property type="entry name" value="UDP-Glc/GDP-Man_DH_C_sf"/>
</dbReference>
<dbReference type="InterPro" id="IPR001732">
    <property type="entry name" value="UDP-Glc/GDP-Man_DH_N"/>
</dbReference>
<dbReference type="SUPFAM" id="SSF48179">
    <property type="entry name" value="6-phosphogluconate dehydrogenase C-terminal domain-like"/>
    <property type="match status" value="1"/>
</dbReference>
<dbReference type="SUPFAM" id="SSF51735">
    <property type="entry name" value="NAD(P)-binding Rossmann-fold domains"/>
    <property type="match status" value="1"/>
</dbReference>
<feature type="binding site" evidence="9">
    <location>
        <position position="272"/>
    </location>
    <ligand>
        <name>substrate</name>
    </ligand>
</feature>
<dbReference type="InterPro" id="IPR014027">
    <property type="entry name" value="UDP-Glc/GDP-Man_DH_C"/>
</dbReference>